<gene>
    <name evidence="8" type="ORF">BLNAU_9564</name>
</gene>
<evidence type="ECO:0000256" key="6">
    <source>
        <dbReference type="SAM" id="MobiDB-lite"/>
    </source>
</evidence>
<keyword evidence="5" id="KW-0067">ATP-binding</keyword>
<comment type="caution">
    <text evidence="8">The sequence shown here is derived from an EMBL/GenBank/DDBJ whole genome shotgun (WGS) entry which is preliminary data.</text>
</comment>
<keyword evidence="3" id="KW-0547">Nucleotide-binding</keyword>
<evidence type="ECO:0000256" key="3">
    <source>
        <dbReference type="ARBA" id="ARBA00022741"/>
    </source>
</evidence>
<dbReference type="PROSITE" id="PS50011">
    <property type="entry name" value="PROTEIN_KINASE_DOM"/>
    <property type="match status" value="1"/>
</dbReference>
<evidence type="ECO:0000256" key="4">
    <source>
        <dbReference type="ARBA" id="ARBA00022777"/>
    </source>
</evidence>
<dbReference type="PANTHER" id="PTHR24345">
    <property type="entry name" value="SERINE/THREONINE-PROTEIN KINASE PLK"/>
    <property type="match status" value="1"/>
</dbReference>
<dbReference type="SMART" id="SM00355">
    <property type="entry name" value="ZnF_C2H2"/>
    <property type="match status" value="5"/>
</dbReference>
<dbReference type="InterPro" id="IPR008598">
    <property type="entry name" value="Di19_Zn-bd"/>
</dbReference>
<dbReference type="Proteomes" id="UP001281761">
    <property type="component" value="Unassembled WGS sequence"/>
</dbReference>
<accession>A0ABQ9XVK0</accession>
<feature type="compositionally biased region" description="Basic and acidic residues" evidence="6">
    <location>
        <begin position="411"/>
        <end position="433"/>
    </location>
</feature>
<evidence type="ECO:0000259" key="7">
    <source>
        <dbReference type="PROSITE" id="PS50011"/>
    </source>
</evidence>
<keyword evidence="4" id="KW-0418">Kinase</keyword>
<evidence type="ECO:0000256" key="1">
    <source>
        <dbReference type="ARBA" id="ARBA00022527"/>
    </source>
</evidence>
<dbReference type="Pfam" id="PF05605">
    <property type="entry name" value="zf-Di19"/>
    <property type="match status" value="1"/>
</dbReference>
<feature type="compositionally biased region" description="Basic and acidic residues" evidence="6">
    <location>
        <begin position="354"/>
        <end position="402"/>
    </location>
</feature>
<organism evidence="8 9">
    <name type="scientific">Blattamonas nauphoetae</name>
    <dbReference type="NCBI Taxonomy" id="2049346"/>
    <lineage>
        <taxon>Eukaryota</taxon>
        <taxon>Metamonada</taxon>
        <taxon>Preaxostyla</taxon>
        <taxon>Oxymonadida</taxon>
        <taxon>Blattamonas</taxon>
    </lineage>
</organism>
<evidence type="ECO:0000313" key="8">
    <source>
        <dbReference type="EMBL" id="KAK2955517.1"/>
    </source>
</evidence>
<keyword evidence="1" id="KW-0723">Serine/threonine-protein kinase</keyword>
<feature type="domain" description="Protein kinase" evidence="7">
    <location>
        <begin position="1"/>
        <end position="102"/>
    </location>
</feature>
<name>A0ABQ9XVK0_9EUKA</name>
<reference evidence="8 9" key="1">
    <citation type="journal article" date="2022" name="bioRxiv">
        <title>Genomics of Preaxostyla Flagellates Illuminates Evolutionary Transitions and the Path Towards Mitochondrial Loss.</title>
        <authorList>
            <person name="Novak L.V.F."/>
            <person name="Treitli S.C."/>
            <person name="Pyrih J."/>
            <person name="Halakuc P."/>
            <person name="Pipaliya S.V."/>
            <person name="Vacek V."/>
            <person name="Brzon O."/>
            <person name="Soukal P."/>
            <person name="Eme L."/>
            <person name="Dacks J.B."/>
            <person name="Karnkowska A."/>
            <person name="Elias M."/>
            <person name="Hampl V."/>
        </authorList>
    </citation>
    <scope>NUCLEOTIDE SEQUENCE [LARGE SCALE GENOMIC DNA]</scope>
    <source>
        <strain evidence="8">NAU3</strain>
        <tissue evidence="8">Gut</tissue>
    </source>
</reference>
<dbReference type="EMBL" id="JARBJD010000066">
    <property type="protein sequence ID" value="KAK2955517.1"/>
    <property type="molecule type" value="Genomic_DNA"/>
</dbReference>
<dbReference type="InterPro" id="IPR000719">
    <property type="entry name" value="Prot_kinase_dom"/>
</dbReference>
<feature type="region of interest" description="Disordered" evidence="6">
    <location>
        <begin position="199"/>
        <end position="247"/>
    </location>
</feature>
<proteinExistence type="predicted"/>
<sequence>MSLTALIPPEAINQEPYNLRLDIWAAGCVFYEMLTGEHPFETESMQVLHRKIRAGPNFNHPILAPLIRSCPSLGDLLHKMFAQNPADRIDTLGSQLLNHPYFTQSHPRINPNTLQFQWMEFTQLKTGDYTPQHNSVVPLSGVGTRSIDQNGVHLLQVDFIGRQTGDFDPRNHTMERDGGVMTQKIKPVTTTVRVVPDTFQPGQQRNVAQFPNPRPKSTRTAAHQIPTRQSPEPVTEPTSLQQQPAQNRFRRKIAKAEEKVTVACEYCGVAVEIDQMDNHVQKMHKGDVEVGKMLKEAQKEREDLRRQKRELKERREREEKERREREEQMRREYGVMGRRAPEEQMRREFGVMGRRAPEEQMRREYGVMGRRAPEEQMRREYGVMGQREREEQERKEREEKERKDRKKKERREREEKERKEQEEKVRNEREEKERHRHAVITCQFCFASVQRSVFVAHFHQQHITTRYSATQTVCPLCDATLARRDFASHLRSDHPSALLSIAAACPICNNDRKLSQMVSHMCRCFHRPKSKSPSPSALVKCPFCQTEMPFVELLDHIENEEAVLHNFEEDHHPNLRRDWSEMRQRLNDHRGTEAKRRAEQQLSEVPNGQDLVRMSEGGVKSDLKNQQDEPCPFCVHTIRPDTFLSHLVNECRPITKSGTLYRCPLCSVSTLDGPQIRAFTSPNLLLDHLKLIHAAELTRTPRHTDFDQQCFLCRMNGVASNPSHLRSHLEHSHQNFLGWVTFTRGDRCLRILRGHDCFIGAQEDTNSIQIQAGTFYANEFISCQTIHLKGKRETYLVPSSSTANAVMFDMRNTTFSLHSTQLVPAQHAFRLDESSLLLHRTTIVLSSASSPIVSKNSQTVLNSVSIS</sequence>
<evidence type="ECO:0000256" key="5">
    <source>
        <dbReference type="ARBA" id="ARBA00022840"/>
    </source>
</evidence>
<protein>
    <recommendedName>
        <fullName evidence="7">Protein kinase domain-containing protein</fullName>
    </recommendedName>
</protein>
<feature type="region of interest" description="Disordered" evidence="6">
    <location>
        <begin position="354"/>
        <end position="433"/>
    </location>
</feature>
<dbReference type="InterPro" id="IPR011009">
    <property type="entry name" value="Kinase-like_dom_sf"/>
</dbReference>
<dbReference type="InterPro" id="IPR013087">
    <property type="entry name" value="Znf_C2H2_type"/>
</dbReference>
<dbReference type="SUPFAM" id="SSF56112">
    <property type="entry name" value="Protein kinase-like (PK-like)"/>
    <property type="match status" value="1"/>
</dbReference>
<feature type="compositionally biased region" description="Polar residues" evidence="6">
    <location>
        <begin position="218"/>
        <end position="246"/>
    </location>
</feature>
<feature type="region of interest" description="Disordered" evidence="6">
    <location>
        <begin position="298"/>
        <end position="333"/>
    </location>
</feature>
<dbReference type="Gene3D" id="1.10.510.10">
    <property type="entry name" value="Transferase(Phosphotransferase) domain 1"/>
    <property type="match status" value="1"/>
</dbReference>
<evidence type="ECO:0000313" key="9">
    <source>
        <dbReference type="Proteomes" id="UP001281761"/>
    </source>
</evidence>
<dbReference type="Pfam" id="PF00069">
    <property type="entry name" value="Pkinase"/>
    <property type="match status" value="1"/>
</dbReference>
<keyword evidence="9" id="KW-1185">Reference proteome</keyword>
<evidence type="ECO:0000256" key="2">
    <source>
        <dbReference type="ARBA" id="ARBA00022679"/>
    </source>
</evidence>
<feature type="compositionally biased region" description="Polar residues" evidence="6">
    <location>
        <begin position="200"/>
        <end position="209"/>
    </location>
</feature>
<dbReference type="PANTHER" id="PTHR24345:SF0">
    <property type="entry name" value="CELL CYCLE SERINE_THREONINE-PROTEIN KINASE CDC5_MSD2"/>
    <property type="match status" value="1"/>
</dbReference>
<keyword evidence="2" id="KW-0808">Transferase</keyword>